<proteinExistence type="predicted"/>
<dbReference type="EMBL" id="JAUSUB010000013">
    <property type="protein sequence ID" value="MDQ0271245.1"/>
    <property type="molecule type" value="Genomic_DNA"/>
</dbReference>
<keyword evidence="1" id="KW-0472">Membrane</keyword>
<evidence type="ECO:0000313" key="2">
    <source>
        <dbReference type="EMBL" id="MDQ0271245.1"/>
    </source>
</evidence>
<evidence type="ECO:0000256" key="1">
    <source>
        <dbReference type="SAM" id="Phobius"/>
    </source>
</evidence>
<sequence length="34" mass="3965">METHGGNIFKGLMWGSFFSSILWISLFGWIKIIF</sequence>
<gene>
    <name evidence="2" type="ORF">J2S17_003133</name>
</gene>
<reference evidence="2 3" key="1">
    <citation type="submission" date="2023-07" db="EMBL/GenBank/DDBJ databases">
        <title>Genomic Encyclopedia of Type Strains, Phase IV (KMG-IV): sequencing the most valuable type-strain genomes for metagenomic binning, comparative biology and taxonomic classification.</title>
        <authorList>
            <person name="Goeker M."/>
        </authorList>
    </citation>
    <scope>NUCLEOTIDE SEQUENCE [LARGE SCALE GENOMIC DNA]</scope>
    <source>
        <strain evidence="2 3">DSM 23494</strain>
    </source>
</reference>
<dbReference type="Proteomes" id="UP001238088">
    <property type="component" value="Unassembled WGS sequence"/>
</dbReference>
<keyword evidence="1" id="KW-0812">Transmembrane</keyword>
<feature type="transmembrane region" description="Helical" evidence="1">
    <location>
        <begin position="12"/>
        <end position="30"/>
    </location>
</feature>
<keyword evidence="1" id="KW-1133">Transmembrane helix</keyword>
<protein>
    <submittedName>
        <fullName evidence="2">Uncharacterized protein</fullName>
    </submittedName>
</protein>
<comment type="caution">
    <text evidence="2">The sequence shown here is derived from an EMBL/GenBank/DDBJ whole genome shotgun (WGS) entry which is preliminary data.</text>
</comment>
<organism evidence="2 3">
    <name type="scientific">Cytobacillus purgationiresistens</name>
    <dbReference type="NCBI Taxonomy" id="863449"/>
    <lineage>
        <taxon>Bacteria</taxon>
        <taxon>Bacillati</taxon>
        <taxon>Bacillota</taxon>
        <taxon>Bacilli</taxon>
        <taxon>Bacillales</taxon>
        <taxon>Bacillaceae</taxon>
        <taxon>Cytobacillus</taxon>
    </lineage>
</organism>
<accession>A0ABU0AJM7</accession>
<keyword evidence="3" id="KW-1185">Reference proteome</keyword>
<name>A0ABU0AJM7_9BACI</name>
<evidence type="ECO:0000313" key="3">
    <source>
        <dbReference type="Proteomes" id="UP001238088"/>
    </source>
</evidence>